<dbReference type="EMBL" id="SSOB01000010">
    <property type="protein sequence ID" value="THF80756.1"/>
    <property type="molecule type" value="Genomic_DNA"/>
</dbReference>
<dbReference type="InterPro" id="IPR002252">
    <property type="entry name" value="Glyco_hydro_36"/>
</dbReference>
<dbReference type="GO" id="GO:0004557">
    <property type="term" value="F:alpha-galactosidase activity"/>
    <property type="evidence" value="ECO:0007669"/>
    <property type="project" value="InterPro"/>
</dbReference>
<keyword evidence="1" id="KW-0378">Hydrolase</keyword>
<dbReference type="AlphaFoldDB" id="A0A4S4BZL2"/>
<dbReference type="Proteomes" id="UP000310636">
    <property type="component" value="Unassembled WGS sequence"/>
</dbReference>
<dbReference type="Pfam" id="PF02065">
    <property type="entry name" value="Melibiase"/>
    <property type="match status" value="1"/>
</dbReference>
<proteinExistence type="predicted"/>
<sequence length="792" mass="88766">MLICQTPARDNRLLLQYDESGEESLICSFGFSVKLRGEEEVDESAFAPPVCRLSARTGEGEQWSLEYGNDRLRVEVELRLFCDLPMAEWRLRIGNAGAADIALESVHLARGELRSAGRSRENGWSALNVGLQSTDMHVGVERLQEGRRHYYDSMTVLHAGDGSRNVLLGCVSFGDYFSQVLVRKKEKENENVHEAAGRMGSKAKADDEFEIWIANSMDGLVLQPGASLDTEKAILLVGDGDHDRLLQAYMSRVAGEMKPYSRFDRPATGWLSWYYYYGTVTERDIVENAEAMKELAALRPEYVVIDSGWFLETGFGDWEANSKFGSGMKELADRIRELGFKPGLWLSPLLADAGSLLVRDHPDWLLRKNGVPVAGMNPSGSDVLELHEKNNIKFVLDLTHPQVLAYLGDVVRRVVREWGYRYIKLDFLVRALFTDQGNHSSVDREQVFFPGMTTVQAYRNAMSTIREAAGEDCYILGCAAPLFASLGHLIDANRMTPDITRRNYVQGQERPSAWELVRICAKAMAARYFLNGRGGFNDPDALVVRGHEPEGLSDDYAPTLDEARVWAGVVALSGGLLFCNDRLSTLEAERRPMLSQLFPVGPAAAVPVDFFNEDIPAVWKLPLERDGQRWTVLGIFNWGEKATDISVSVKDIGFAEEQAVHGIDFWSGSYIASGSAGVMKLERLPPRSMRLVSLRARQADRPQLLGTRLHFTQGWAEFASVDWDRRTLTMRWDREYSQRGEVAIWVPDEWRACSVVSNGIPGSPGSPGPYEGNVLRLNRAGDEETLWIRFEE</sequence>
<dbReference type="InterPro" id="IPR017853">
    <property type="entry name" value="GH"/>
</dbReference>
<dbReference type="PANTHER" id="PTHR43053">
    <property type="entry name" value="GLYCOSIDASE FAMILY 31"/>
    <property type="match status" value="1"/>
</dbReference>
<evidence type="ECO:0000313" key="4">
    <source>
        <dbReference type="Proteomes" id="UP000310636"/>
    </source>
</evidence>
<dbReference type="SUPFAM" id="SSF51445">
    <property type="entry name" value="(Trans)glycosidases"/>
    <property type="match status" value="1"/>
</dbReference>
<dbReference type="RefSeq" id="WP_136369595.1">
    <property type="nucleotide sequence ID" value="NZ_SSOB01000010.1"/>
</dbReference>
<dbReference type="InterPro" id="IPR013785">
    <property type="entry name" value="Aldolase_TIM"/>
</dbReference>
<comment type="caution">
    <text evidence="3">The sequence shown here is derived from an EMBL/GenBank/DDBJ whole genome shotgun (WGS) entry which is preliminary data.</text>
</comment>
<evidence type="ECO:0000256" key="1">
    <source>
        <dbReference type="ARBA" id="ARBA00022801"/>
    </source>
</evidence>
<evidence type="ECO:0000256" key="2">
    <source>
        <dbReference type="ARBA" id="ARBA00023295"/>
    </source>
</evidence>
<dbReference type="PANTHER" id="PTHR43053:SF3">
    <property type="entry name" value="ALPHA-GALACTOSIDASE C-RELATED"/>
    <property type="match status" value="1"/>
</dbReference>
<dbReference type="Gene3D" id="3.20.20.70">
    <property type="entry name" value="Aldolase class I"/>
    <property type="match status" value="1"/>
</dbReference>
<evidence type="ECO:0000313" key="3">
    <source>
        <dbReference type="EMBL" id="THF80756.1"/>
    </source>
</evidence>
<reference evidence="3 4" key="1">
    <citation type="submission" date="2019-04" db="EMBL/GenBank/DDBJ databases">
        <title>Cohnella sp. nov. isolated from preserved vegetables.</title>
        <authorList>
            <person name="Lin S.-Y."/>
            <person name="Hung M.-H."/>
            <person name="Young C.-C."/>
        </authorList>
    </citation>
    <scope>NUCLEOTIDE SEQUENCE [LARGE SCALE GENOMIC DNA]</scope>
    <source>
        <strain evidence="3 4">CC-MHH1044</strain>
    </source>
</reference>
<dbReference type="InterPro" id="IPR013780">
    <property type="entry name" value="Glyco_hydro_b"/>
</dbReference>
<dbReference type="InterPro" id="IPR050985">
    <property type="entry name" value="Alpha-glycosidase_related"/>
</dbReference>
<dbReference type="Gene3D" id="2.60.40.1180">
    <property type="entry name" value="Golgi alpha-mannosidase II"/>
    <property type="match status" value="1"/>
</dbReference>
<dbReference type="CDD" id="cd14791">
    <property type="entry name" value="GH36"/>
    <property type="match status" value="1"/>
</dbReference>
<protein>
    <submittedName>
        <fullName evidence="3">Alpha-galactosidase</fullName>
    </submittedName>
</protein>
<name>A0A4S4BZL2_9BACL</name>
<keyword evidence="4" id="KW-1185">Reference proteome</keyword>
<gene>
    <name evidence="3" type="ORF">E6C55_09735</name>
</gene>
<accession>A0A4S4BZL2</accession>
<dbReference type="OrthoDB" id="9758822at2"/>
<keyword evidence="2" id="KW-0326">Glycosidase</keyword>
<organism evidence="3 4">
    <name type="scientific">Cohnella fermenti</name>
    <dbReference type="NCBI Taxonomy" id="2565925"/>
    <lineage>
        <taxon>Bacteria</taxon>
        <taxon>Bacillati</taxon>
        <taxon>Bacillota</taxon>
        <taxon>Bacilli</taxon>
        <taxon>Bacillales</taxon>
        <taxon>Paenibacillaceae</taxon>
        <taxon>Cohnella</taxon>
    </lineage>
</organism>
<dbReference type="GO" id="GO:0016052">
    <property type="term" value="P:carbohydrate catabolic process"/>
    <property type="evidence" value="ECO:0007669"/>
    <property type="project" value="InterPro"/>
</dbReference>